<feature type="region of interest" description="Disordered" evidence="1">
    <location>
        <begin position="1"/>
        <end position="105"/>
    </location>
</feature>
<proteinExistence type="predicted"/>
<reference evidence="2" key="1">
    <citation type="submission" date="2020-02" db="EMBL/GenBank/DDBJ databases">
        <authorList>
            <person name="Meier V. D."/>
        </authorList>
    </citation>
    <scope>NUCLEOTIDE SEQUENCE</scope>
    <source>
        <strain evidence="2">AVDCRST_MAG71</strain>
    </source>
</reference>
<organism evidence="2">
    <name type="scientific">uncultured Lysobacter sp</name>
    <dbReference type="NCBI Taxonomy" id="271060"/>
    <lineage>
        <taxon>Bacteria</taxon>
        <taxon>Pseudomonadati</taxon>
        <taxon>Pseudomonadota</taxon>
        <taxon>Gammaproteobacteria</taxon>
        <taxon>Lysobacterales</taxon>
        <taxon>Lysobacteraceae</taxon>
        <taxon>Lysobacter</taxon>
        <taxon>environmental samples</taxon>
    </lineage>
</organism>
<evidence type="ECO:0000313" key="2">
    <source>
        <dbReference type="EMBL" id="CAA9305737.1"/>
    </source>
</evidence>
<dbReference type="AlphaFoldDB" id="A0A6J4KK82"/>
<feature type="non-terminal residue" evidence="2">
    <location>
        <position position="1"/>
    </location>
</feature>
<protein>
    <submittedName>
        <fullName evidence="2">Uncharacterized protein</fullName>
    </submittedName>
</protein>
<name>A0A6J4KK82_9GAMM</name>
<feature type="compositionally biased region" description="Basic and acidic residues" evidence="1">
    <location>
        <begin position="90"/>
        <end position="103"/>
    </location>
</feature>
<dbReference type="EMBL" id="CADCUA010000112">
    <property type="protein sequence ID" value="CAA9305737.1"/>
    <property type="molecule type" value="Genomic_DNA"/>
</dbReference>
<evidence type="ECO:0000256" key="1">
    <source>
        <dbReference type="SAM" id="MobiDB-lite"/>
    </source>
</evidence>
<gene>
    <name evidence="2" type="ORF">AVDCRST_MAG71-377</name>
</gene>
<feature type="compositionally biased region" description="Basic and acidic residues" evidence="1">
    <location>
        <begin position="43"/>
        <end position="78"/>
    </location>
</feature>
<sequence length="174" mass="19427">GRQHRWRPGEHGPAVLRLADGLADRRPAAGGGQRPAGPGDDPDPVHPEHRLQPDQGRQRPDHLHADHRQHRHGPEPARDRRRRHGQHCRLAPERRLPDHHHGADPLAVRDLGRHCLRHGGQIELYPRNRCRVLVQDPGAGLVRRQGRVGLFFGRGQGLGVARLVAVELGQADLP</sequence>
<feature type="non-terminal residue" evidence="2">
    <location>
        <position position="174"/>
    </location>
</feature>
<accession>A0A6J4KK82</accession>